<dbReference type="Gene3D" id="3.40.50.1970">
    <property type="match status" value="1"/>
</dbReference>
<dbReference type="Pfam" id="PF00465">
    <property type="entry name" value="Fe-ADH"/>
    <property type="match status" value="1"/>
</dbReference>
<feature type="domain" description="Fe-containing alcohol dehydrogenase-like C-terminal" evidence="4">
    <location>
        <begin position="178"/>
        <end position="370"/>
    </location>
</feature>
<dbReference type="OrthoDB" id="1623957at2"/>
<dbReference type="PANTHER" id="PTHR11496">
    <property type="entry name" value="ALCOHOL DEHYDROGENASE"/>
    <property type="match status" value="1"/>
</dbReference>
<dbReference type="AlphaFoldDB" id="I0GWB3"/>
<dbReference type="InterPro" id="IPR056798">
    <property type="entry name" value="ADH_Fe_C"/>
</dbReference>
<sequence length="371" mass="40644">MQSFKIQPKIELADSLAEFCQEFQVGPGDLLFASRRTQQNYLQGLAQGAIIIDYRDFGSGEPTDTMVEGIAHALAGRDYKRVIAIGGGTILDVAKLFALQTILPVAKLFQQEIPPVKKCELILLPTTCGTGSEMTNISILSLTSLSTKLGLAHDALYADHAVLIPELLKDLPDRAFGASAIDALIHAMESFTSPRATAFTKMFSLQAMELIIKGFQDIVVQGRKARDKHLQDFLLASSYAGIAFGNAGCAAVHALSYPLGAAKHVPHGEANAVMLLPVYKLYQEKHYGGSLRDLCQYLAGLLGCQEMDVWLRLEDLLTGILSWKSLADYGVTKDELDAFADVVMNKQRRLMANNFVTLTRHDVEKIYGSLY</sequence>
<dbReference type="HOGENOM" id="CLU_007207_0_0_9"/>
<dbReference type="PATRIC" id="fig|927704.6.peg.3170"/>
<dbReference type="Proteomes" id="UP000007887">
    <property type="component" value="Plasmid pSRC1"/>
</dbReference>
<dbReference type="GO" id="GO:0046872">
    <property type="term" value="F:metal ion binding"/>
    <property type="evidence" value="ECO:0007669"/>
    <property type="project" value="InterPro"/>
</dbReference>
<proteinExistence type="inferred from homology"/>
<dbReference type="GO" id="GO:0004022">
    <property type="term" value="F:alcohol dehydrogenase (NAD+) activity"/>
    <property type="evidence" value="ECO:0007669"/>
    <property type="project" value="TreeGrafter"/>
</dbReference>
<gene>
    <name evidence="5" type="ordered locus">SELR_pSRC102430</name>
</gene>
<protein>
    <submittedName>
        <fullName evidence="5">Putative NAD-dependent 4-hydroxybutyrate dehydrogenase</fullName>
        <ecNumber evidence="5">1.1.1.61</ecNumber>
    </submittedName>
</protein>
<dbReference type="SUPFAM" id="SSF56796">
    <property type="entry name" value="Dehydroquinate synthase-like"/>
    <property type="match status" value="1"/>
</dbReference>
<dbReference type="PANTHER" id="PTHR11496:SF102">
    <property type="entry name" value="ALCOHOL DEHYDROGENASE 4"/>
    <property type="match status" value="1"/>
</dbReference>
<evidence type="ECO:0000256" key="1">
    <source>
        <dbReference type="ARBA" id="ARBA00007358"/>
    </source>
</evidence>
<dbReference type="Pfam" id="PF25137">
    <property type="entry name" value="ADH_Fe_C"/>
    <property type="match status" value="1"/>
</dbReference>
<dbReference type="InterPro" id="IPR001670">
    <property type="entry name" value="ADH_Fe/GldA"/>
</dbReference>
<dbReference type="KEGG" id="sri:SELR_pSRC102430"/>
<dbReference type="CDD" id="cd14860">
    <property type="entry name" value="4HBD_NAD"/>
    <property type="match status" value="1"/>
</dbReference>
<evidence type="ECO:0000313" key="6">
    <source>
        <dbReference type="Proteomes" id="UP000007887"/>
    </source>
</evidence>
<evidence type="ECO:0000313" key="5">
    <source>
        <dbReference type="EMBL" id="BAL85050.1"/>
    </source>
</evidence>
<comment type="similarity">
    <text evidence="1">Belongs to the iron-containing alcohol dehydrogenase family.</text>
</comment>
<evidence type="ECO:0000259" key="4">
    <source>
        <dbReference type="Pfam" id="PF25137"/>
    </source>
</evidence>
<keyword evidence="5" id="KW-0614">Plasmid</keyword>
<organism evidence="5 6">
    <name type="scientific">Selenomonas ruminantium subsp. lactilytica (strain NBRC 103574 / TAM6421)</name>
    <dbReference type="NCBI Taxonomy" id="927704"/>
    <lineage>
        <taxon>Bacteria</taxon>
        <taxon>Bacillati</taxon>
        <taxon>Bacillota</taxon>
        <taxon>Negativicutes</taxon>
        <taxon>Selenomonadales</taxon>
        <taxon>Selenomonadaceae</taxon>
        <taxon>Selenomonas</taxon>
    </lineage>
</organism>
<reference evidence="5 6" key="1">
    <citation type="submission" date="2011-10" db="EMBL/GenBank/DDBJ databases">
        <title>Whole genome sequence of Selenomonas ruminantium subsp. lactilytica TAM6421.</title>
        <authorList>
            <person name="Oguchi A."/>
            <person name="Ankai A."/>
            <person name="Kaneko J."/>
            <person name="Yamada-Narita S."/>
            <person name="Fukui S."/>
            <person name="Takahashi M."/>
            <person name="Onodera T."/>
            <person name="Kojima S."/>
            <person name="Fushimi T."/>
            <person name="Abe N."/>
            <person name="Kamio Y."/>
            <person name="Yamazaki S."/>
            <person name="Fujita N."/>
        </authorList>
    </citation>
    <scope>NUCLEOTIDE SEQUENCE [LARGE SCALE GENOMIC DNA]</scope>
    <source>
        <strain evidence="6">NBRC 103574 / TAM6421</strain>
        <plasmid evidence="5 6">pSRC1</plasmid>
    </source>
</reference>
<evidence type="ECO:0000259" key="3">
    <source>
        <dbReference type="Pfam" id="PF00465"/>
    </source>
</evidence>
<evidence type="ECO:0000256" key="2">
    <source>
        <dbReference type="ARBA" id="ARBA00023002"/>
    </source>
</evidence>
<feature type="domain" description="Alcohol dehydrogenase iron-type/glycerol dehydrogenase GldA" evidence="3">
    <location>
        <begin position="39"/>
        <end position="165"/>
    </location>
</feature>
<geneLocation type="plasmid" evidence="5 6">
    <name>pSRC1</name>
</geneLocation>
<dbReference type="GO" id="GO:0047577">
    <property type="term" value="F:4-hydroxybutyrate dehydrogenase activity"/>
    <property type="evidence" value="ECO:0007669"/>
    <property type="project" value="UniProtKB-EC"/>
</dbReference>
<dbReference type="Gene3D" id="1.20.1090.10">
    <property type="entry name" value="Dehydroquinate synthase-like - alpha domain"/>
    <property type="match status" value="1"/>
</dbReference>
<dbReference type="RefSeq" id="WP_014431259.1">
    <property type="nucleotide sequence ID" value="NC_017078.1"/>
</dbReference>
<dbReference type="EMBL" id="AP012299">
    <property type="protein sequence ID" value="BAL85050.1"/>
    <property type="molecule type" value="Genomic_DNA"/>
</dbReference>
<keyword evidence="2 5" id="KW-0560">Oxidoreductase</keyword>
<dbReference type="InterPro" id="IPR039697">
    <property type="entry name" value="Alcohol_dehydrogenase_Fe"/>
</dbReference>
<name>I0GWB3_SELRL</name>
<dbReference type="EC" id="1.1.1.61" evidence="5"/>
<accession>I0GWB3</accession>